<sequence>MERAKLLPAEGVHIFLCDDVLYREYALTDYSEKLDELKLETSNLIISIKL</sequence>
<comment type="caution">
    <text evidence="1">The sequence shown here is derived from an EMBL/GenBank/DDBJ whole genome shotgun (WGS) entry which is preliminary data.</text>
</comment>
<protein>
    <submittedName>
        <fullName evidence="1">Uncharacterized protein</fullName>
    </submittedName>
</protein>
<dbReference type="AlphaFoldDB" id="A0A2V2BJZ6"/>
<accession>A0A2V2BJZ6</accession>
<proteinExistence type="predicted"/>
<organism evidence="1 2">
    <name type="scientific">Methanosphaera cuniculi</name>
    <dbReference type="NCBI Taxonomy" id="1077256"/>
    <lineage>
        <taxon>Archaea</taxon>
        <taxon>Methanobacteriati</taxon>
        <taxon>Methanobacteriota</taxon>
        <taxon>Methanomada group</taxon>
        <taxon>Methanobacteria</taxon>
        <taxon>Methanobacteriales</taxon>
        <taxon>Methanobacteriaceae</taxon>
        <taxon>Methanosphaera</taxon>
    </lineage>
</organism>
<name>A0A2V2BJZ6_9EURY</name>
<evidence type="ECO:0000313" key="1">
    <source>
        <dbReference type="EMBL" id="PWL08076.1"/>
    </source>
</evidence>
<dbReference type="RefSeq" id="WP_170104053.1">
    <property type="nucleotide sequence ID" value="NZ_LMVN01000011.1"/>
</dbReference>
<evidence type="ECO:0000313" key="2">
    <source>
        <dbReference type="Proteomes" id="UP000246004"/>
    </source>
</evidence>
<dbReference type="EMBL" id="LWMS01000031">
    <property type="protein sequence ID" value="PWL08076.1"/>
    <property type="molecule type" value="Genomic_DNA"/>
</dbReference>
<dbReference type="Proteomes" id="UP000246004">
    <property type="component" value="Unassembled WGS sequence"/>
</dbReference>
<gene>
    <name evidence="1" type="ORF">MSCUN_10070</name>
</gene>
<reference evidence="1 2" key="1">
    <citation type="submission" date="2016-04" db="EMBL/GenBank/DDBJ databases">
        <title>Genome sequence of Methanosphaera cuniculi DSM 4103.</title>
        <authorList>
            <person name="Poehlein A."/>
            <person name="Seedorf H."/>
            <person name="Daniel R."/>
        </authorList>
    </citation>
    <scope>NUCLEOTIDE SEQUENCE [LARGE SCALE GENOMIC DNA]</scope>
    <source>
        <strain evidence="1 2">DSM 4103</strain>
    </source>
</reference>